<evidence type="ECO:0000313" key="16">
    <source>
        <dbReference type="Proteomes" id="UP000317650"/>
    </source>
</evidence>
<feature type="active site" description="Proton donor" evidence="10">
    <location>
        <position position="93"/>
    </location>
</feature>
<dbReference type="CDD" id="cd00325">
    <property type="entry name" value="chitinase_GH19"/>
    <property type="match status" value="1"/>
</dbReference>
<gene>
    <name evidence="15" type="ORF">C4D60_Mb05t20940</name>
</gene>
<dbReference type="PIRSF" id="PIRSF001060">
    <property type="entry name" value="Endochitinase"/>
    <property type="match status" value="1"/>
</dbReference>
<dbReference type="STRING" id="52838.A0A4V4H8C1"/>
<evidence type="ECO:0000259" key="13">
    <source>
        <dbReference type="PROSITE" id="PS00773"/>
    </source>
</evidence>
<dbReference type="Gene3D" id="3.30.20.10">
    <property type="entry name" value="Endochitinase, domain 2"/>
    <property type="match status" value="2"/>
</dbReference>
<comment type="catalytic activity">
    <reaction evidence="1">
        <text>Random endo-hydrolysis of N-acetyl-beta-D-glucosaminide (1-&gt;4)-beta-linkages in chitin and chitodextrins.</text>
        <dbReference type="EC" id="3.2.1.14"/>
    </reaction>
</comment>
<keyword evidence="7" id="KW-0119">Carbohydrate metabolism</keyword>
<evidence type="ECO:0000256" key="8">
    <source>
        <dbReference type="ARBA" id="ARBA00023295"/>
    </source>
</evidence>
<dbReference type="GO" id="GO:0006032">
    <property type="term" value="P:chitin catabolic process"/>
    <property type="evidence" value="ECO:0007669"/>
    <property type="project" value="UniProtKB-KW"/>
</dbReference>
<dbReference type="PANTHER" id="PTHR22595:SF79">
    <property type="entry name" value="CHITINASE 12"/>
    <property type="match status" value="1"/>
</dbReference>
<reference evidence="15 16" key="1">
    <citation type="journal article" date="2019" name="Nat. Plants">
        <title>Genome sequencing of Musa balbisiana reveals subgenome evolution and function divergence in polyploid bananas.</title>
        <authorList>
            <person name="Yao X."/>
        </authorList>
    </citation>
    <scope>NUCLEOTIDE SEQUENCE [LARGE SCALE GENOMIC DNA]</scope>
    <source>
        <strain evidence="16">cv. DH-PKW</strain>
        <tissue evidence="15">Leaves</tissue>
    </source>
</reference>
<sequence length="286" mass="31891">MGVWETTAIVSLAFLLSCVRNVHGEGTVSSIITKSLFEEMLKHRNDASCPAKGFYTYDAFVKAASSFPHFGTYGHNETRKRELAAFFAQTSHETTGGWETAPDGPSSYGYCYKEEKDPKKDYCDKNATQWPCAPGKHYYGVSSNLEHDLCICYCAYPSFWCRDCSNYNYGQAGKAIGKDLLHDPDLVSKDPVISFKTAIWFWMTPQSPKPSCHEVMTGKWKPSKEDEAAGRHPGFGVTTNIINGALECGKHSKSSTDRIEYFKRYCMLLGVTTGEHLGCGKQKPFA</sequence>
<evidence type="ECO:0000256" key="6">
    <source>
        <dbReference type="ARBA" id="ARBA00023157"/>
    </source>
</evidence>
<evidence type="ECO:0000259" key="14">
    <source>
        <dbReference type="PROSITE" id="PS00774"/>
    </source>
</evidence>
<keyword evidence="16" id="KW-1185">Reference proteome</keyword>
<keyword evidence="12" id="KW-0732">Signal</keyword>
<feature type="domain" description="Glycoside hydrolase family 19 catalytic" evidence="13">
    <location>
        <begin position="49"/>
        <end position="71"/>
    </location>
</feature>
<comment type="similarity">
    <text evidence="2">Belongs to the glycosyl hydrolase 19 family. Chitinase class I subfamily.</text>
</comment>
<comment type="caution">
    <text evidence="15">The sequence shown here is derived from an EMBL/GenBank/DDBJ whole genome shotgun (WGS) entry which is preliminary data.</text>
</comment>
<name>A0A4V4H8C1_MUSBA</name>
<dbReference type="GO" id="GO:0008843">
    <property type="term" value="F:endochitinase activity"/>
    <property type="evidence" value="ECO:0007669"/>
    <property type="project" value="UniProtKB-EC"/>
</dbReference>
<dbReference type="GO" id="GO:0016998">
    <property type="term" value="P:cell wall macromolecule catabolic process"/>
    <property type="evidence" value="ECO:0007669"/>
    <property type="project" value="InterPro"/>
</dbReference>
<feature type="disulfide bond" evidence="11">
    <location>
        <begin position="49"/>
        <end position="111"/>
    </location>
</feature>
<accession>A0A4V4H8C1</accession>
<dbReference type="Proteomes" id="UP000317650">
    <property type="component" value="Chromosome 5"/>
</dbReference>
<feature type="chain" id="PRO_5020529295" description="chitinase" evidence="12">
    <location>
        <begin position="25"/>
        <end position="286"/>
    </location>
</feature>
<evidence type="ECO:0000256" key="5">
    <source>
        <dbReference type="ARBA" id="ARBA00023024"/>
    </source>
</evidence>
<evidence type="ECO:0000256" key="9">
    <source>
        <dbReference type="ARBA" id="ARBA00023326"/>
    </source>
</evidence>
<organism evidence="15 16">
    <name type="scientific">Musa balbisiana</name>
    <name type="common">Banana</name>
    <dbReference type="NCBI Taxonomy" id="52838"/>
    <lineage>
        <taxon>Eukaryota</taxon>
        <taxon>Viridiplantae</taxon>
        <taxon>Streptophyta</taxon>
        <taxon>Embryophyta</taxon>
        <taxon>Tracheophyta</taxon>
        <taxon>Spermatophyta</taxon>
        <taxon>Magnoliopsida</taxon>
        <taxon>Liliopsida</taxon>
        <taxon>Zingiberales</taxon>
        <taxon>Musaceae</taxon>
        <taxon>Musa</taxon>
    </lineage>
</organism>
<protein>
    <recommendedName>
        <fullName evidence="3">chitinase</fullName>
        <ecNumber evidence="3">3.2.1.14</ecNumber>
    </recommendedName>
</protein>
<dbReference type="PROSITE" id="PS00773">
    <property type="entry name" value="CHITINASE_19_1"/>
    <property type="match status" value="1"/>
</dbReference>
<dbReference type="EMBL" id="PYDT01000003">
    <property type="protein sequence ID" value="THU67085.1"/>
    <property type="molecule type" value="Genomic_DNA"/>
</dbReference>
<evidence type="ECO:0000256" key="2">
    <source>
        <dbReference type="ARBA" id="ARBA00009373"/>
    </source>
</evidence>
<evidence type="ECO:0000256" key="1">
    <source>
        <dbReference type="ARBA" id="ARBA00000822"/>
    </source>
</evidence>
<keyword evidence="9" id="KW-0624">Polysaccharide degradation</keyword>
<dbReference type="Gene3D" id="1.10.530.10">
    <property type="match status" value="1"/>
</dbReference>
<keyword evidence="6 11" id="KW-1015">Disulfide bond</keyword>
<dbReference type="InterPro" id="IPR000726">
    <property type="entry name" value="Glyco_hydro_19_cat"/>
</dbReference>
<evidence type="ECO:0000256" key="7">
    <source>
        <dbReference type="ARBA" id="ARBA00023277"/>
    </source>
</evidence>
<dbReference type="EC" id="3.2.1.14" evidence="3"/>
<dbReference type="PROSITE" id="PS00774">
    <property type="entry name" value="CHITINASE_19_2"/>
    <property type="match status" value="1"/>
</dbReference>
<dbReference type="SUPFAM" id="SSF53955">
    <property type="entry name" value="Lysozyme-like"/>
    <property type="match status" value="1"/>
</dbReference>
<dbReference type="GO" id="GO:0000272">
    <property type="term" value="P:polysaccharide catabolic process"/>
    <property type="evidence" value="ECO:0007669"/>
    <property type="project" value="UniProtKB-KW"/>
</dbReference>
<dbReference type="GO" id="GO:0050832">
    <property type="term" value="P:defense response to fungus"/>
    <property type="evidence" value="ECO:0007669"/>
    <property type="project" value="TreeGrafter"/>
</dbReference>
<evidence type="ECO:0000313" key="15">
    <source>
        <dbReference type="EMBL" id="THU67085.1"/>
    </source>
</evidence>
<dbReference type="PANTHER" id="PTHR22595">
    <property type="entry name" value="CHITINASE-RELATED"/>
    <property type="match status" value="1"/>
</dbReference>
<feature type="signal peptide" evidence="12">
    <location>
        <begin position="1"/>
        <end position="24"/>
    </location>
</feature>
<keyword evidence="8" id="KW-0378">Hydrolase</keyword>
<feature type="domain" description="Glycoside hydrolase family 19 catalytic" evidence="14">
    <location>
        <begin position="193"/>
        <end position="203"/>
    </location>
</feature>
<keyword evidence="8" id="KW-0326">Glycosidase</keyword>
<dbReference type="AlphaFoldDB" id="A0A4V4H8C1"/>
<proteinExistence type="inferred from homology"/>
<evidence type="ECO:0000256" key="4">
    <source>
        <dbReference type="ARBA" id="ARBA00022821"/>
    </source>
</evidence>
<evidence type="ECO:0000256" key="3">
    <source>
        <dbReference type="ARBA" id="ARBA00012729"/>
    </source>
</evidence>
<dbReference type="InterPro" id="IPR023346">
    <property type="entry name" value="Lysozyme-like_dom_sf"/>
</dbReference>
<feature type="disulfide bond" evidence="11">
    <location>
        <begin position="123"/>
        <end position="132"/>
    </location>
</feature>
<evidence type="ECO:0000256" key="11">
    <source>
        <dbReference type="PIRSR" id="PIRSR001060-2"/>
    </source>
</evidence>
<keyword evidence="5" id="KW-0146">Chitin degradation</keyword>
<evidence type="ECO:0000256" key="10">
    <source>
        <dbReference type="PIRSR" id="PIRSR001060-1"/>
    </source>
</evidence>
<evidence type="ECO:0000256" key="12">
    <source>
        <dbReference type="SAM" id="SignalP"/>
    </source>
</evidence>
<dbReference type="InterPro" id="IPR016283">
    <property type="entry name" value="Glyco_hydro_19"/>
</dbReference>
<feature type="disulfide bond" evidence="11">
    <location>
        <begin position="248"/>
        <end position="279"/>
    </location>
</feature>
<keyword evidence="4" id="KW-0611">Plant defense</keyword>
<dbReference type="Pfam" id="PF00182">
    <property type="entry name" value="Glyco_hydro_19"/>
    <property type="match status" value="1"/>
</dbReference>